<dbReference type="RefSeq" id="WP_182160509.1">
    <property type="nucleotide sequence ID" value="NZ_JACEZT010000002.1"/>
</dbReference>
<proteinExistence type="predicted"/>
<name>A0A7W2IAR4_9BURK</name>
<gene>
    <name evidence="1" type="ORF">H3H37_04845</name>
</gene>
<evidence type="ECO:0000313" key="2">
    <source>
        <dbReference type="Proteomes" id="UP000534388"/>
    </source>
</evidence>
<comment type="caution">
    <text evidence="1">The sequence shown here is derived from an EMBL/GenBank/DDBJ whole genome shotgun (WGS) entry which is preliminary data.</text>
</comment>
<sequence>MSQFLTPDELRVRVLADLTAAVTLRAQGASFQVWIETADGIYMLADAGGDVQRFVDPRDALSLLRGTGIEQVRVEYAAWVPEAAEAECTYDSWLQDKVETALAGLRDGSNPTFSKEEWDKIKAERMSRLAAS</sequence>
<dbReference type="Proteomes" id="UP000534388">
    <property type="component" value="Unassembled WGS sequence"/>
</dbReference>
<dbReference type="AlphaFoldDB" id="A0A7W2IAR4"/>
<dbReference type="EMBL" id="JACEZT010000002">
    <property type="protein sequence ID" value="MBA5636375.1"/>
    <property type="molecule type" value="Genomic_DNA"/>
</dbReference>
<accession>A0A7W2IAR4</accession>
<organism evidence="1 2">
    <name type="scientific">Rugamonas brunnea</name>
    <dbReference type="NCBI Taxonomy" id="2758569"/>
    <lineage>
        <taxon>Bacteria</taxon>
        <taxon>Pseudomonadati</taxon>
        <taxon>Pseudomonadota</taxon>
        <taxon>Betaproteobacteria</taxon>
        <taxon>Burkholderiales</taxon>
        <taxon>Oxalobacteraceae</taxon>
        <taxon>Telluria group</taxon>
        <taxon>Rugamonas</taxon>
    </lineage>
</organism>
<protein>
    <submittedName>
        <fullName evidence="1">Uncharacterized protein</fullName>
    </submittedName>
</protein>
<keyword evidence="2" id="KW-1185">Reference proteome</keyword>
<evidence type="ECO:0000313" key="1">
    <source>
        <dbReference type="EMBL" id="MBA5636375.1"/>
    </source>
</evidence>
<reference evidence="1 2" key="1">
    <citation type="submission" date="2020-07" db="EMBL/GenBank/DDBJ databases">
        <title>Novel species isolated from subtropical streams in China.</title>
        <authorList>
            <person name="Lu H."/>
        </authorList>
    </citation>
    <scope>NUCLEOTIDE SEQUENCE [LARGE SCALE GENOMIC DNA]</scope>
    <source>
        <strain evidence="1 2">LX20W</strain>
    </source>
</reference>